<reference evidence="1" key="2">
    <citation type="journal article" date="2015" name="Data Brief">
        <title>Shoot transcriptome of the giant reed, Arundo donax.</title>
        <authorList>
            <person name="Barrero R.A."/>
            <person name="Guerrero F.D."/>
            <person name="Moolhuijzen P."/>
            <person name="Goolsby J.A."/>
            <person name="Tidwell J."/>
            <person name="Bellgard S.E."/>
            <person name="Bellgard M.I."/>
        </authorList>
    </citation>
    <scope>NUCLEOTIDE SEQUENCE</scope>
    <source>
        <tissue evidence="1">Shoot tissue taken approximately 20 cm above the soil surface</tissue>
    </source>
</reference>
<accession>A0A0A9GZF8</accession>
<dbReference type="AlphaFoldDB" id="A0A0A9GZF8"/>
<evidence type="ECO:0000313" key="1">
    <source>
        <dbReference type="EMBL" id="JAE25978.1"/>
    </source>
</evidence>
<protein>
    <submittedName>
        <fullName evidence="1">Uncharacterized protein</fullName>
    </submittedName>
</protein>
<organism evidence="1">
    <name type="scientific">Arundo donax</name>
    <name type="common">Giant reed</name>
    <name type="synonym">Donax arundinaceus</name>
    <dbReference type="NCBI Taxonomy" id="35708"/>
    <lineage>
        <taxon>Eukaryota</taxon>
        <taxon>Viridiplantae</taxon>
        <taxon>Streptophyta</taxon>
        <taxon>Embryophyta</taxon>
        <taxon>Tracheophyta</taxon>
        <taxon>Spermatophyta</taxon>
        <taxon>Magnoliopsida</taxon>
        <taxon>Liliopsida</taxon>
        <taxon>Poales</taxon>
        <taxon>Poaceae</taxon>
        <taxon>PACMAD clade</taxon>
        <taxon>Arundinoideae</taxon>
        <taxon>Arundineae</taxon>
        <taxon>Arundo</taxon>
    </lineage>
</organism>
<reference evidence="1" key="1">
    <citation type="submission" date="2014-09" db="EMBL/GenBank/DDBJ databases">
        <authorList>
            <person name="Magalhaes I.L.F."/>
            <person name="Oliveira U."/>
            <person name="Santos F.R."/>
            <person name="Vidigal T.H.D.A."/>
            <person name="Brescovit A.D."/>
            <person name="Santos A.J."/>
        </authorList>
    </citation>
    <scope>NUCLEOTIDE SEQUENCE</scope>
    <source>
        <tissue evidence="1">Shoot tissue taken approximately 20 cm above the soil surface</tissue>
    </source>
</reference>
<sequence length="20" mass="2422">MLTHQMRALLHKLNKTMQVK</sequence>
<proteinExistence type="predicted"/>
<dbReference type="EMBL" id="GBRH01171918">
    <property type="protein sequence ID" value="JAE25978.1"/>
    <property type="molecule type" value="Transcribed_RNA"/>
</dbReference>
<name>A0A0A9GZF8_ARUDO</name>